<dbReference type="EMBL" id="LR797134">
    <property type="protein sequence ID" value="CAB4189464.1"/>
    <property type="molecule type" value="Genomic_DNA"/>
</dbReference>
<protein>
    <submittedName>
        <fullName evidence="1">Uncharacterized protein</fullName>
    </submittedName>
</protein>
<name>A0A6J5RD21_9CAUD</name>
<feature type="non-terminal residue" evidence="1">
    <location>
        <position position="1"/>
    </location>
</feature>
<evidence type="ECO:0000313" key="1">
    <source>
        <dbReference type="EMBL" id="CAB4189464.1"/>
    </source>
</evidence>
<gene>
    <name evidence="1" type="ORF">UFOVP1187_47</name>
</gene>
<proteinExistence type="predicted"/>
<accession>A0A6J5RD21</accession>
<reference evidence="1" key="1">
    <citation type="submission" date="2020-05" db="EMBL/GenBank/DDBJ databases">
        <authorList>
            <person name="Chiriac C."/>
            <person name="Salcher M."/>
            <person name="Ghai R."/>
            <person name="Kavagutti S V."/>
        </authorList>
    </citation>
    <scope>NUCLEOTIDE SEQUENCE</scope>
</reference>
<sequence length="41" mass="4439">AAWDVAGDVAGAILVRDRITPEQYAILVRPFVDAGLGEWVK</sequence>
<organism evidence="1">
    <name type="scientific">uncultured Caudovirales phage</name>
    <dbReference type="NCBI Taxonomy" id="2100421"/>
    <lineage>
        <taxon>Viruses</taxon>
        <taxon>Duplodnaviria</taxon>
        <taxon>Heunggongvirae</taxon>
        <taxon>Uroviricota</taxon>
        <taxon>Caudoviricetes</taxon>
        <taxon>Peduoviridae</taxon>
        <taxon>Maltschvirus</taxon>
        <taxon>Maltschvirus maltsch</taxon>
    </lineage>
</organism>